<dbReference type="PRINTS" id="PR00069">
    <property type="entry name" value="ALDKETRDTASE"/>
</dbReference>
<dbReference type="InterPro" id="IPR023210">
    <property type="entry name" value="NADP_OxRdtase_dom"/>
</dbReference>
<dbReference type="SUPFAM" id="SSF51430">
    <property type="entry name" value="NAD(P)-linked oxidoreductase"/>
    <property type="match status" value="1"/>
</dbReference>
<evidence type="ECO:0000259" key="4">
    <source>
        <dbReference type="Pfam" id="PF00248"/>
    </source>
</evidence>
<dbReference type="PROSITE" id="PS00062">
    <property type="entry name" value="ALDOKETO_REDUCTASE_2"/>
    <property type="match status" value="1"/>
</dbReference>
<accession>U5EY15</accession>
<dbReference type="PROSITE" id="PS00798">
    <property type="entry name" value="ALDOKETO_REDUCTASE_1"/>
    <property type="match status" value="1"/>
</dbReference>
<dbReference type="PROSITE" id="PS00063">
    <property type="entry name" value="ALDOKETO_REDUCTASE_3"/>
    <property type="match status" value="1"/>
</dbReference>
<dbReference type="InterPro" id="IPR020471">
    <property type="entry name" value="AKR"/>
</dbReference>
<dbReference type="PIRSF" id="PIRSF000097">
    <property type="entry name" value="AKR"/>
    <property type="match status" value="1"/>
</dbReference>
<dbReference type="GO" id="GO:0016491">
    <property type="term" value="F:oxidoreductase activity"/>
    <property type="evidence" value="ECO:0007669"/>
    <property type="project" value="InterPro"/>
</dbReference>
<proteinExistence type="evidence at transcript level"/>
<dbReference type="InterPro" id="IPR044488">
    <property type="entry name" value="AKR2E"/>
</dbReference>
<feature type="site" description="Lowers pKa of active site Tyr" evidence="3">
    <location>
        <position position="81"/>
    </location>
</feature>
<dbReference type="FunFam" id="3.20.20.100:FF:000023">
    <property type="entry name" value="aldose reductase"/>
    <property type="match status" value="1"/>
</dbReference>
<dbReference type="InterPro" id="IPR036812">
    <property type="entry name" value="NAD(P)_OxRdtase_dom_sf"/>
</dbReference>
<feature type="active site" description="Proton donor" evidence="1">
    <location>
        <position position="52"/>
    </location>
</feature>
<feature type="binding site" evidence="2">
    <location>
        <position position="114"/>
    </location>
    <ligand>
        <name>substrate</name>
    </ligand>
</feature>
<dbReference type="CDD" id="cd19116">
    <property type="entry name" value="AKR_AKR2E1-5"/>
    <property type="match status" value="1"/>
</dbReference>
<dbReference type="Gene3D" id="3.20.20.100">
    <property type="entry name" value="NADP-dependent oxidoreductase domain"/>
    <property type="match status" value="1"/>
</dbReference>
<dbReference type="Pfam" id="PF00248">
    <property type="entry name" value="Aldo_ket_red"/>
    <property type="match status" value="1"/>
</dbReference>
<reference evidence="5" key="1">
    <citation type="journal article" date="2014" name="Insect Biochem. Mol. Biol.">
        <title>An insight into the sialome of the frog biting fly, Corethrella appendiculata.</title>
        <authorList>
            <person name="Ribeiro J.M.C."/>
            <person name="Chagas A.C."/>
            <person name="Pham V.M."/>
            <person name="Lounibos L.P."/>
            <person name="Calvo E."/>
        </authorList>
    </citation>
    <scope>NUCLEOTIDE SEQUENCE</scope>
    <source>
        <tissue evidence="5">Salivary glands</tissue>
    </source>
</reference>
<dbReference type="PANTHER" id="PTHR11732">
    <property type="entry name" value="ALDO/KETO REDUCTASE"/>
    <property type="match status" value="1"/>
</dbReference>
<organism evidence="5">
    <name type="scientific">Corethrella appendiculata</name>
    <dbReference type="NCBI Taxonomy" id="1370023"/>
    <lineage>
        <taxon>Eukaryota</taxon>
        <taxon>Metazoa</taxon>
        <taxon>Ecdysozoa</taxon>
        <taxon>Arthropoda</taxon>
        <taxon>Hexapoda</taxon>
        <taxon>Insecta</taxon>
        <taxon>Pterygota</taxon>
        <taxon>Neoptera</taxon>
        <taxon>Endopterygota</taxon>
        <taxon>Diptera</taxon>
        <taxon>Nematocera</taxon>
        <taxon>Culicoidea</taxon>
        <taxon>Chaoboridae</taxon>
        <taxon>Corethrella</taxon>
    </lineage>
</organism>
<protein>
    <submittedName>
        <fullName evidence="5">Putative aldo/keto reductase family</fullName>
    </submittedName>
</protein>
<name>U5EY15_9DIPT</name>
<evidence type="ECO:0000256" key="3">
    <source>
        <dbReference type="PIRSR" id="PIRSR000097-3"/>
    </source>
</evidence>
<evidence type="ECO:0000313" key="5">
    <source>
        <dbReference type="EMBL" id="JAB59255.1"/>
    </source>
</evidence>
<sequence>MSTIAPTIKLNNGQNMPVLGLGTYLSKEDDGIQSVKDAINAGYRHIDTAYFYENEKQVGIAVRDKIKEGVVKREDMFIVTKLWNTYHNPDLVAQAFQKSLDNLGLDYIDLYLMHTPMGYKLNAEDSLMPLDSDGNIEFTDYDYVDTWKSMEKLVETGKVKSLGISNFNSEQITRLLQSVTIKPVTNQVECNPGLNQKKLIEFCKQNEIVLTSYSPLGRPHYYEQDKTLPKSALLDDRCKNIAKNYNKSPGQIILKYLIQIGTVPIPKSSNKGRIEQNINLFDFELTEDEVKTMDSFNTGERTVPFKLCLKHKYFPFNIEF</sequence>
<dbReference type="InterPro" id="IPR018170">
    <property type="entry name" value="Aldo/ket_reductase_CS"/>
</dbReference>
<evidence type="ECO:0000256" key="2">
    <source>
        <dbReference type="PIRSR" id="PIRSR000097-2"/>
    </source>
</evidence>
<dbReference type="EMBL" id="GANO01000616">
    <property type="protein sequence ID" value="JAB59255.1"/>
    <property type="molecule type" value="mRNA"/>
</dbReference>
<dbReference type="AlphaFoldDB" id="U5EY15"/>
<feature type="domain" description="NADP-dependent oxidoreductase" evidence="4">
    <location>
        <begin position="27"/>
        <end position="297"/>
    </location>
</feature>
<evidence type="ECO:0000256" key="1">
    <source>
        <dbReference type="PIRSR" id="PIRSR000097-1"/>
    </source>
</evidence>